<dbReference type="AlphaFoldDB" id="A0AAW7PW64"/>
<keyword evidence="1" id="KW-0175">Coiled coil</keyword>
<reference evidence="2" key="2">
    <citation type="journal article" date="2023" name="Microorganisms">
        <title>Genomic Characterization of Arcobacter butzleri Strains Isolated from Various Sources in Lithuania.</title>
        <authorList>
            <person name="Uljanovas D."/>
            <person name="Golz G."/>
            <person name="Fleischmann S."/>
            <person name="Kudirkiene E."/>
            <person name="Kasetiene N."/>
            <person name="Grineviciene A."/>
            <person name="Tamuleviciene E."/>
            <person name="Aksomaitiene J."/>
            <person name="Alter T."/>
            <person name="Malakauskas M."/>
        </authorList>
    </citation>
    <scope>NUCLEOTIDE SEQUENCE</scope>
    <source>
        <strain evidence="2">RCM69</strain>
    </source>
</reference>
<evidence type="ECO:0000256" key="1">
    <source>
        <dbReference type="SAM" id="Coils"/>
    </source>
</evidence>
<dbReference type="EMBL" id="JAPZCX010000003">
    <property type="protein sequence ID" value="MDN5069890.1"/>
    <property type="molecule type" value="Genomic_DNA"/>
</dbReference>
<dbReference type="Proteomes" id="UP001170288">
    <property type="component" value="Unassembled WGS sequence"/>
</dbReference>
<protein>
    <submittedName>
        <fullName evidence="2">Uncharacterized protein</fullName>
    </submittedName>
</protein>
<dbReference type="RefSeq" id="WP_301372064.1">
    <property type="nucleotide sequence ID" value="NZ_JAPZCX010000003.1"/>
</dbReference>
<sequence>MLKDILFLTKKVFDEALIKEENLPVPKKVYDVYRNLQEVISDVKLVANHYLALDFTEGYLQDSSWGEPVDKWRKFFNMDLEELNESVKKYLHNLSHLGHGDFGFETYVNTIYSAKIYYAFVRDKYSVGFVEPKCKFLHINNLKIEPNKIESFYISEHKKIDLSTFEARVSLKDELNEINSELQEELKKLKQYIKDRYSLDDLIK</sequence>
<gene>
    <name evidence="2" type="ORF">O8C76_02460</name>
</gene>
<reference evidence="2" key="1">
    <citation type="submission" date="2022-12" db="EMBL/GenBank/DDBJ databases">
        <authorList>
            <person name="Uljanovas D."/>
        </authorList>
    </citation>
    <scope>NUCLEOTIDE SEQUENCE</scope>
    <source>
        <strain evidence="2">RCM69</strain>
    </source>
</reference>
<accession>A0AAW7PW64</accession>
<organism evidence="2 3">
    <name type="scientific">Aliarcobacter butzleri</name>
    <dbReference type="NCBI Taxonomy" id="28197"/>
    <lineage>
        <taxon>Bacteria</taxon>
        <taxon>Pseudomonadati</taxon>
        <taxon>Campylobacterota</taxon>
        <taxon>Epsilonproteobacteria</taxon>
        <taxon>Campylobacterales</taxon>
        <taxon>Arcobacteraceae</taxon>
        <taxon>Aliarcobacter</taxon>
    </lineage>
</organism>
<evidence type="ECO:0000313" key="2">
    <source>
        <dbReference type="EMBL" id="MDN5069890.1"/>
    </source>
</evidence>
<proteinExistence type="predicted"/>
<feature type="coiled-coil region" evidence="1">
    <location>
        <begin position="168"/>
        <end position="195"/>
    </location>
</feature>
<name>A0AAW7PW64_9BACT</name>
<comment type="caution">
    <text evidence="2">The sequence shown here is derived from an EMBL/GenBank/DDBJ whole genome shotgun (WGS) entry which is preliminary data.</text>
</comment>
<evidence type="ECO:0000313" key="3">
    <source>
        <dbReference type="Proteomes" id="UP001170288"/>
    </source>
</evidence>